<keyword evidence="6 10" id="KW-0812">Transmembrane</keyword>
<keyword evidence="7 10" id="KW-1133">Transmembrane helix</keyword>
<keyword evidence="8 10" id="KW-0472">Membrane</keyword>
<evidence type="ECO:0000313" key="12">
    <source>
        <dbReference type="Proteomes" id="UP000649151"/>
    </source>
</evidence>
<gene>
    <name evidence="11" type="ORF">H8Z77_04595</name>
</gene>
<accession>A0ABR7IQ81</accession>
<evidence type="ECO:0000256" key="8">
    <source>
        <dbReference type="ARBA" id="ARBA00023136"/>
    </source>
</evidence>
<dbReference type="NCBIfam" id="TIGR00797">
    <property type="entry name" value="matE"/>
    <property type="match status" value="1"/>
</dbReference>
<evidence type="ECO:0000256" key="3">
    <source>
        <dbReference type="ARBA" id="ARBA00022106"/>
    </source>
</evidence>
<evidence type="ECO:0000256" key="4">
    <source>
        <dbReference type="ARBA" id="ARBA00022448"/>
    </source>
</evidence>
<dbReference type="InterPro" id="IPR051327">
    <property type="entry name" value="MATE_MepA_subfamily"/>
</dbReference>
<keyword evidence="12" id="KW-1185">Reference proteome</keyword>
<feature type="transmembrane region" description="Helical" evidence="10">
    <location>
        <begin position="106"/>
        <end position="125"/>
    </location>
</feature>
<dbReference type="Pfam" id="PF01554">
    <property type="entry name" value="MatE"/>
    <property type="match status" value="2"/>
</dbReference>
<evidence type="ECO:0000256" key="9">
    <source>
        <dbReference type="ARBA" id="ARBA00023251"/>
    </source>
</evidence>
<comment type="caution">
    <text evidence="11">The sequence shown here is derived from an EMBL/GenBank/DDBJ whole genome shotgun (WGS) entry which is preliminary data.</text>
</comment>
<feature type="transmembrane region" description="Helical" evidence="10">
    <location>
        <begin position="64"/>
        <end position="86"/>
    </location>
</feature>
<evidence type="ECO:0000256" key="2">
    <source>
        <dbReference type="ARBA" id="ARBA00008417"/>
    </source>
</evidence>
<protein>
    <recommendedName>
        <fullName evidence="3">Multidrug export protein MepA</fullName>
    </recommendedName>
</protein>
<evidence type="ECO:0000256" key="5">
    <source>
        <dbReference type="ARBA" id="ARBA00022475"/>
    </source>
</evidence>
<evidence type="ECO:0000256" key="10">
    <source>
        <dbReference type="SAM" id="Phobius"/>
    </source>
</evidence>
<dbReference type="InterPro" id="IPR045070">
    <property type="entry name" value="MATE_MepA-like"/>
</dbReference>
<feature type="transmembrane region" description="Helical" evidence="10">
    <location>
        <begin position="205"/>
        <end position="225"/>
    </location>
</feature>
<dbReference type="CDD" id="cd13143">
    <property type="entry name" value="MATE_MepA_like"/>
    <property type="match status" value="1"/>
</dbReference>
<feature type="transmembrane region" description="Helical" evidence="10">
    <location>
        <begin position="177"/>
        <end position="199"/>
    </location>
</feature>
<evidence type="ECO:0000256" key="6">
    <source>
        <dbReference type="ARBA" id="ARBA00022692"/>
    </source>
</evidence>
<keyword evidence="5" id="KW-1003">Cell membrane</keyword>
<feature type="transmembrane region" description="Helical" evidence="10">
    <location>
        <begin position="405"/>
        <end position="429"/>
    </location>
</feature>
<keyword evidence="4" id="KW-0813">Transport</keyword>
<feature type="transmembrane region" description="Helical" evidence="10">
    <location>
        <begin position="290"/>
        <end position="312"/>
    </location>
</feature>
<sequence>MENSTTISQQTPKNPLGYKPISSLLISFSVPAIISCLINSIYNIVDQIFIGQGVGYLGNAATTVAFPIMTIILAFGTLIGAGSSAYAAIRLGEKNEEEAERTLNNAFLFTILVGVVLMVLGLIFLKPILILFGATPNIMPYAIDYTAIILIGTPFNMIGIVLSNLARTDGHPRLSMYGMLIGAVLNTILDPIYIFVFHWGVKGAAIATITSQIISAVVLTIYFVKKVKKPIHMRLKKKYQKLSWRRIWRFITLGVSSGITQSVACIMQVVMNNSLVYYGNQSPIGGDVALSAMGIVMKVSMIMAAFGVGVGIGAQPILGFNRGAQQYRRIKKTYLMAVIFATALILIGWIFCQTMPETIISIFGNENAQFTGFAVSCLRIYLFSIFCAGFQIVSTNYFQATGQPLKASILSMLRQLLLLIPLILILPLFMGLNGILYSAPIADAASAVIVAFFIIPEMRKLNRNIKLEQPAS</sequence>
<dbReference type="Proteomes" id="UP000649151">
    <property type="component" value="Unassembled WGS sequence"/>
</dbReference>
<dbReference type="RefSeq" id="WP_186996318.1">
    <property type="nucleotide sequence ID" value="NZ_JACOQK010000001.1"/>
</dbReference>
<keyword evidence="9" id="KW-0046">Antibiotic resistance</keyword>
<feature type="transmembrane region" description="Helical" evidence="10">
    <location>
        <begin position="371"/>
        <end position="393"/>
    </location>
</feature>
<feature type="transmembrane region" description="Helical" evidence="10">
    <location>
        <begin position="435"/>
        <end position="455"/>
    </location>
</feature>
<name>A0ABR7IQ81_9CLOT</name>
<organism evidence="11 12">
    <name type="scientific">Clostridium facile</name>
    <dbReference type="NCBI Taxonomy" id="2763035"/>
    <lineage>
        <taxon>Bacteria</taxon>
        <taxon>Bacillati</taxon>
        <taxon>Bacillota</taxon>
        <taxon>Clostridia</taxon>
        <taxon>Eubacteriales</taxon>
        <taxon>Clostridiaceae</taxon>
        <taxon>Clostridium</taxon>
    </lineage>
</organism>
<reference evidence="11 12" key="1">
    <citation type="submission" date="2020-08" db="EMBL/GenBank/DDBJ databases">
        <title>Genome public.</title>
        <authorList>
            <person name="Liu C."/>
            <person name="Sun Q."/>
        </authorList>
    </citation>
    <scope>NUCLEOTIDE SEQUENCE [LARGE SCALE GENOMIC DNA]</scope>
    <source>
        <strain evidence="11 12">NSJ-27</strain>
    </source>
</reference>
<dbReference type="PANTHER" id="PTHR43823">
    <property type="entry name" value="SPORULATION PROTEIN YKVU"/>
    <property type="match status" value="1"/>
</dbReference>
<dbReference type="EMBL" id="JACOQK010000001">
    <property type="protein sequence ID" value="MBC5787306.1"/>
    <property type="molecule type" value="Genomic_DNA"/>
</dbReference>
<evidence type="ECO:0000256" key="7">
    <source>
        <dbReference type="ARBA" id="ARBA00022989"/>
    </source>
</evidence>
<comment type="similarity">
    <text evidence="2">Belongs to the multi antimicrobial extrusion (MATE) (TC 2.A.66.1) family. MepA subfamily.</text>
</comment>
<proteinExistence type="inferred from homology"/>
<feature type="transmembrane region" description="Helical" evidence="10">
    <location>
        <begin position="145"/>
        <end position="165"/>
    </location>
</feature>
<feature type="transmembrane region" description="Helical" evidence="10">
    <location>
        <begin position="21"/>
        <end position="44"/>
    </location>
</feature>
<dbReference type="PANTHER" id="PTHR43823:SF3">
    <property type="entry name" value="MULTIDRUG EXPORT PROTEIN MEPA"/>
    <property type="match status" value="1"/>
</dbReference>
<evidence type="ECO:0000256" key="1">
    <source>
        <dbReference type="ARBA" id="ARBA00004651"/>
    </source>
</evidence>
<dbReference type="InterPro" id="IPR002528">
    <property type="entry name" value="MATE_fam"/>
</dbReference>
<dbReference type="PIRSF" id="PIRSF006603">
    <property type="entry name" value="DinF"/>
    <property type="match status" value="1"/>
</dbReference>
<feature type="transmembrane region" description="Helical" evidence="10">
    <location>
        <begin position="333"/>
        <end position="351"/>
    </location>
</feature>
<evidence type="ECO:0000313" key="11">
    <source>
        <dbReference type="EMBL" id="MBC5787306.1"/>
    </source>
</evidence>
<comment type="subcellular location">
    <subcellularLocation>
        <location evidence="1">Cell membrane</location>
        <topology evidence="1">Multi-pass membrane protein</topology>
    </subcellularLocation>
</comment>
<dbReference type="InterPro" id="IPR048279">
    <property type="entry name" value="MdtK-like"/>
</dbReference>
<feature type="transmembrane region" description="Helical" evidence="10">
    <location>
        <begin position="246"/>
        <end position="270"/>
    </location>
</feature>